<protein>
    <submittedName>
        <fullName evidence="1">SRPBCC family protein</fullName>
    </submittedName>
</protein>
<reference evidence="2" key="1">
    <citation type="journal article" date="2019" name="Int. J. Syst. Evol. Microbiol.">
        <title>The Global Catalogue of Microorganisms (GCM) 10K type strain sequencing project: providing services to taxonomists for standard genome sequencing and annotation.</title>
        <authorList>
            <consortium name="The Broad Institute Genomics Platform"/>
            <consortium name="The Broad Institute Genome Sequencing Center for Infectious Disease"/>
            <person name="Wu L."/>
            <person name="Ma J."/>
        </authorList>
    </citation>
    <scope>NUCLEOTIDE SEQUENCE [LARGE SCALE GENOMIC DNA]</scope>
    <source>
        <strain evidence="2">JCM 17656</strain>
    </source>
</reference>
<dbReference type="InterPro" id="IPR019587">
    <property type="entry name" value="Polyketide_cyclase/dehydratase"/>
</dbReference>
<accession>A0ABP6YWD6</accession>
<comment type="caution">
    <text evidence="1">The sequence shown here is derived from an EMBL/GenBank/DDBJ whole genome shotgun (WGS) entry which is preliminary data.</text>
</comment>
<dbReference type="Pfam" id="PF10604">
    <property type="entry name" value="Polyketide_cyc2"/>
    <property type="match status" value="1"/>
</dbReference>
<dbReference type="Gene3D" id="3.30.530.20">
    <property type="match status" value="1"/>
</dbReference>
<keyword evidence="2" id="KW-1185">Reference proteome</keyword>
<organism evidence="1 2">
    <name type="scientific">Streptomyces osmaniensis</name>
    <dbReference type="NCBI Taxonomy" id="593134"/>
    <lineage>
        <taxon>Bacteria</taxon>
        <taxon>Bacillati</taxon>
        <taxon>Actinomycetota</taxon>
        <taxon>Actinomycetes</taxon>
        <taxon>Kitasatosporales</taxon>
        <taxon>Streptomycetaceae</taxon>
        <taxon>Streptomyces</taxon>
    </lineage>
</organism>
<dbReference type="Proteomes" id="UP001500707">
    <property type="component" value="Unassembled WGS sequence"/>
</dbReference>
<dbReference type="EMBL" id="BAABCE010000025">
    <property type="protein sequence ID" value="GAA3589605.1"/>
    <property type="molecule type" value="Genomic_DNA"/>
</dbReference>
<dbReference type="CDD" id="cd07821">
    <property type="entry name" value="PYR_PYL_RCAR_like"/>
    <property type="match status" value="1"/>
</dbReference>
<gene>
    <name evidence="1" type="ORF">GCM10022295_84140</name>
</gene>
<proteinExistence type="predicted"/>
<sequence>MALPGALSAQGGVTSMAHLLREVGIDFVGRAPVRHVFAREISASPETVYRALAEDVPGWPDWFSAVTLARPLDDGARREVRLKGGTRFEETILAAKSPEVYAYRVDLTNAPGARAMVEEWRLAPAGTGTRVQWTFAVDGTAPFRFAFGLAKPGLGRTFRSAVGALDRRLSLR</sequence>
<dbReference type="SUPFAM" id="SSF55961">
    <property type="entry name" value="Bet v1-like"/>
    <property type="match status" value="1"/>
</dbReference>
<name>A0ABP6YWD6_9ACTN</name>
<evidence type="ECO:0000313" key="2">
    <source>
        <dbReference type="Proteomes" id="UP001500707"/>
    </source>
</evidence>
<dbReference type="InterPro" id="IPR023393">
    <property type="entry name" value="START-like_dom_sf"/>
</dbReference>
<evidence type="ECO:0000313" key="1">
    <source>
        <dbReference type="EMBL" id="GAA3589605.1"/>
    </source>
</evidence>